<evidence type="ECO:0000313" key="5">
    <source>
        <dbReference type="Proteomes" id="UP000215441"/>
    </source>
</evidence>
<dbReference type="Gene3D" id="3.30.70.270">
    <property type="match status" value="1"/>
</dbReference>
<keyword evidence="2" id="KW-1133">Transmembrane helix</keyword>
<feature type="domain" description="GGDEF" evidence="3">
    <location>
        <begin position="248"/>
        <end position="378"/>
    </location>
</feature>
<keyword evidence="5" id="KW-1185">Reference proteome</keyword>
<dbReference type="FunFam" id="3.30.70.270:FF:000001">
    <property type="entry name" value="Diguanylate cyclase domain protein"/>
    <property type="match status" value="1"/>
</dbReference>
<feature type="transmembrane region" description="Helical" evidence="2">
    <location>
        <begin position="119"/>
        <end position="136"/>
    </location>
</feature>
<evidence type="ECO:0000259" key="3">
    <source>
        <dbReference type="PROSITE" id="PS50887"/>
    </source>
</evidence>
<dbReference type="InterPro" id="IPR029787">
    <property type="entry name" value="Nucleotide_cyclase"/>
</dbReference>
<dbReference type="InterPro" id="IPR043128">
    <property type="entry name" value="Rev_trsase/Diguanyl_cyclase"/>
</dbReference>
<dbReference type="InterPro" id="IPR050469">
    <property type="entry name" value="Diguanylate_Cyclase"/>
</dbReference>
<dbReference type="EC" id="2.7.7.65" evidence="1"/>
<feature type="transmembrane region" description="Helical" evidence="2">
    <location>
        <begin position="187"/>
        <end position="206"/>
    </location>
</feature>
<feature type="transmembrane region" description="Helical" evidence="2">
    <location>
        <begin position="94"/>
        <end position="113"/>
    </location>
</feature>
<dbReference type="OrthoDB" id="9813903at2"/>
<evidence type="ECO:0000313" key="4">
    <source>
        <dbReference type="EMBL" id="OYD50407.1"/>
    </source>
</evidence>
<name>A0A235EPB9_9BURK</name>
<dbReference type="GO" id="GO:0005886">
    <property type="term" value="C:plasma membrane"/>
    <property type="evidence" value="ECO:0007669"/>
    <property type="project" value="TreeGrafter"/>
</dbReference>
<dbReference type="InterPro" id="IPR000160">
    <property type="entry name" value="GGDEF_dom"/>
</dbReference>
<dbReference type="GO" id="GO:0052621">
    <property type="term" value="F:diguanylate cyclase activity"/>
    <property type="evidence" value="ECO:0007669"/>
    <property type="project" value="UniProtKB-EC"/>
</dbReference>
<dbReference type="NCBIfam" id="TIGR00254">
    <property type="entry name" value="GGDEF"/>
    <property type="match status" value="1"/>
</dbReference>
<dbReference type="GO" id="GO:1902201">
    <property type="term" value="P:negative regulation of bacterial-type flagellum-dependent cell motility"/>
    <property type="evidence" value="ECO:0007669"/>
    <property type="project" value="TreeGrafter"/>
</dbReference>
<comment type="caution">
    <text evidence="4">The sequence shown here is derived from an EMBL/GenBank/DDBJ whole genome shotgun (WGS) entry which is preliminary data.</text>
</comment>
<organism evidence="4 5">
    <name type="scientific">Acidovorax kalamii</name>
    <dbReference type="NCBI Taxonomy" id="2004485"/>
    <lineage>
        <taxon>Bacteria</taxon>
        <taxon>Pseudomonadati</taxon>
        <taxon>Pseudomonadota</taxon>
        <taxon>Betaproteobacteria</taxon>
        <taxon>Burkholderiales</taxon>
        <taxon>Comamonadaceae</taxon>
        <taxon>Acidovorax</taxon>
    </lineage>
</organism>
<dbReference type="CDD" id="cd01949">
    <property type="entry name" value="GGDEF"/>
    <property type="match status" value="1"/>
</dbReference>
<dbReference type="EMBL" id="NOIG01000006">
    <property type="protein sequence ID" value="OYD50407.1"/>
    <property type="molecule type" value="Genomic_DNA"/>
</dbReference>
<gene>
    <name evidence="4" type="ORF">CBY09_10140</name>
</gene>
<accession>A0A235EPB9</accession>
<dbReference type="PANTHER" id="PTHR45138:SF24">
    <property type="entry name" value="DIGUANYLATE CYCLASE DGCC-RELATED"/>
    <property type="match status" value="1"/>
</dbReference>
<keyword evidence="2" id="KW-0812">Transmembrane</keyword>
<feature type="transmembrane region" description="Helical" evidence="2">
    <location>
        <begin position="6"/>
        <end position="28"/>
    </location>
</feature>
<dbReference type="GO" id="GO:0043709">
    <property type="term" value="P:cell adhesion involved in single-species biofilm formation"/>
    <property type="evidence" value="ECO:0007669"/>
    <property type="project" value="TreeGrafter"/>
</dbReference>
<dbReference type="AlphaFoldDB" id="A0A235EPB9"/>
<keyword evidence="2" id="KW-0472">Membrane</keyword>
<dbReference type="RefSeq" id="WP_094289089.1">
    <property type="nucleotide sequence ID" value="NZ_NOIG01000006.1"/>
</dbReference>
<reference evidence="4 5" key="1">
    <citation type="submission" date="2017-07" db="EMBL/GenBank/DDBJ databases">
        <title>Acidovorax KNDSW TSA 6 genome sequence and assembly.</title>
        <authorList>
            <person name="Mayilraj S."/>
        </authorList>
    </citation>
    <scope>NUCLEOTIDE SEQUENCE [LARGE SCALE GENOMIC DNA]</scope>
    <source>
        <strain evidence="4 5">KNDSW-TSA6</strain>
    </source>
</reference>
<evidence type="ECO:0000256" key="1">
    <source>
        <dbReference type="ARBA" id="ARBA00012528"/>
    </source>
</evidence>
<dbReference type="SMART" id="SM00267">
    <property type="entry name" value="GGDEF"/>
    <property type="match status" value="1"/>
</dbReference>
<evidence type="ECO:0000256" key="2">
    <source>
        <dbReference type="SAM" id="Phobius"/>
    </source>
</evidence>
<dbReference type="PROSITE" id="PS50887">
    <property type="entry name" value="GGDEF"/>
    <property type="match status" value="1"/>
</dbReference>
<dbReference type="Proteomes" id="UP000215441">
    <property type="component" value="Unassembled WGS sequence"/>
</dbReference>
<sequence>MPLDFLTLMAVMATNLFMISAALPLIMGRGVSRAARHVQASLLLQAVAWAAIIASSSLWDQALSTLSIACNAAAQWMLYRALEEWLGPRPLPRLLLVLVIAAPLGYTLGFGHYAWRVGWANFLMAAILCIVARATLAPVVESSLRWRSLLLGCLLTSAAFTLARGMLGAFTDQYPSFRTPHPVNLAAAMATNVSLVLGTVALLVAWRAEAEQKLRTLAMTDGLTGLLNQRSFAQQGASLLAHAARHQLPVTALMLDVDHFKQINDTRGHEAGDRALQLFARLLGDTCRSGDLIGRLGGEEFGVLLLHNSAPAGMAFDRRLRRRLHAASVAELGFALDYSAGLATPAPGETDLAALMARADRALYEAKTAGRGRLVAAS</sequence>
<protein>
    <recommendedName>
        <fullName evidence="1">diguanylate cyclase</fullName>
        <ecNumber evidence="1">2.7.7.65</ecNumber>
    </recommendedName>
</protein>
<dbReference type="Pfam" id="PF00990">
    <property type="entry name" value="GGDEF"/>
    <property type="match status" value="1"/>
</dbReference>
<dbReference type="SUPFAM" id="SSF55073">
    <property type="entry name" value="Nucleotide cyclase"/>
    <property type="match status" value="1"/>
</dbReference>
<feature type="transmembrane region" description="Helical" evidence="2">
    <location>
        <begin position="148"/>
        <end position="167"/>
    </location>
</feature>
<proteinExistence type="predicted"/>
<dbReference type="PANTHER" id="PTHR45138">
    <property type="entry name" value="REGULATORY COMPONENTS OF SENSORY TRANSDUCTION SYSTEM"/>
    <property type="match status" value="1"/>
</dbReference>